<organism evidence="10 11">
    <name type="scientific">Allomyces macrogynus (strain ATCC 38327)</name>
    <name type="common">Allomyces javanicus var. macrogynus</name>
    <dbReference type="NCBI Taxonomy" id="578462"/>
    <lineage>
        <taxon>Eukaryota</taxon>
        <taxon>Fungi</taxon>
        <taxon>Fungi incertae sedis</taxon>
        <taxon>Blastocladiomycota</taxon>
        <taxon>Blastocladiomycetes</taxon>
        <taxon>Blastocladiales</taxon>
        <taxon>Blastocladiaceae</taxon>
        <taxon>Allomyces</taxon>
    </lineage>
</organism>
<evidence type="ECO:0000256" key="7">
    <source>
        <dbReference type="ARBA" id="ARBA00022989"/>
    </source>
</evidence>
<comment type="similarity">
    <text evidence="2">Belongs to the oligopeptide OPT transporter family.</text>
</comment>
<dbReference type="VEuPathDB" id="FungiDB:AMAG_17137"/>
<comment type="subcellular location">
    <subcellularLocation>
        <location evidence="1">Membrane</location>
        <topology evidence="1">Multi-pass membrane protein</topology>
    </subcellularLocation>
</comment>
<proteinExistence type="inferred from homology"/>
<dbReference type="GO" id="GO:0016020">
    <property type="term" value="C:membrane"/>
    <property type="evidence" value="ECO:0007669"/>
    <property type="project" value="UniProtKB-SubCell"/>
</dbReference>
<evidence type="ECO:0000256" key="4">
    <source>
        <dbReference type="ARBA" id="ARBA00022692"/>
    </source>
</evidence>
<dbReference type="PANTHER" id="PTHR22601">
    <property type="entry name" value="ISP4 LIKE PROTEIN"/>
    <property type="match status" value="1"/>
</dbReference>
<dbReference type="InterPro" id="IPR004813">
    <property type="entry name" value="OPT"/>
</dbReference>
<sequence length="107" mass="12426">MGQFTSSIVHSIVWFGKDIVSRFSAARHDRDQWFMYNKRQAWWKKYNYVLATGLDIGTALSALLVTLVLQNNGFSFPEWFLNDPNGNVERFGEYGDWCFLGLPEKLP</sequence>
<feature type="transmembrane region" description="Helical" evidence="9">
    <location>
        <begin position="48"/>
        <end position="69"/>
    </location>
</feature>
<gene>
    <name evidence="10" type="ORF">AMAG_17137</name>
</gene>
<evidence type="ECO:0000256" key="9">
    <source>
        <dbReference type="SAM" id="Phobius"/>
    </source>
</evidence>
<evidence type="ECO:0000256" key="6">
    <source>
        <dbReference type="ARBA" id="ARBA00022927"/>
    </source>
</evidence>
<keyword evidence="3" id="KW-0813">Transport</keyword>
<dbReference type="Pfam" id="PF03169">
    <property type="entry name" value="OPT"/>
    <property type="match status" value="1"/>
</dbReference>
<keyword evidence="11" id="KW-1185">Reference proteome</keyword>
<protein>
    <submittedName>
        <fullName evidence="10">Uncharacterized protein</fullName>
    </submittedName>
</protein>
<keyword evidence="5" id="KW-0571">Peptide transport</keyword>
<dbReference type="InterPro" id="IPR004648">
    <property type="entry name" value="Oligpept_transpt"/>
</dbReference>
<keyword evidence="8 9" id="KW-0472">Membrane</keyword>
<dbReference type="EMBL" id="GG745385">
    <property type="protein sequence ID" value="KNE72898.1"/>
    <property type="molecule type" value="Genomic_DNA"/>
</dbReference>
<name>A0A0L0TDB9_ALLM3</name>
<dbReference type="GO" id="GO:0035673">
    <property type="term" value="F:oligopeptide transmembrane transporter activity"/>
    <property type="evidence" value="ECO:0007669"/>
    <property type="project" value="InterPro"/>
</dbReference>
<keyword evidence="7 9" id="KW-1133">Transmembrane helix</keyword>
<keyword evidence="6" id="KW-0653">Protein transport</keyword>
<reference evidence="11" key="2">
    <citation type="submission" date="2009-11" db="EMBL/GenBank/DDBJ databases">
        <title>The Genome Sequence of Allomyces macrogynus strain ATCC 38327.</title>
        <authorList>
            <consortium name="The Broad Institute Genome Sequencing Platform"/>
            <person name="Russ C."/>
            <person name="Cuomo C."/>
            <person name="Shea T."/>
            <person name="Young S.K."/>
            <person name="Zeng Q."/>
            <person name="Koehrsen M."/>
            <person name="Haas B."/>
            <person name="Borodovsky M."/>
            <person name="Guigo R."/>
            <person name="Alvarado L."/>
            <person name="Berlin A."/>
            <person name="Borenstein D."/>
            <person name="Chen Z."/>
            <person name="Engels R."/>
            <person name="Freedman E."/>
            <person name="Gellesch M."/>
            <person name="Goldberg J."/>
            <person name="Griggs A."/>
            <person name="Gujja S."/>
            <person name="Heiman D."/>
            <person name="Hepburn T."/>
            <person name="Howarth C."/>
            <person name="Jen D."/>
            <person name="Larson L."/>
            <person name="Lewis B."/>
            <person name="Mehta T."/>
            <person name="Park D."/>
            <person name="Pearson M."/>
            <person name="Roberts A."/>
            <person name="Saif S."/>
            <person name="Shenoy N."/>
            <person name="Sisk P."/>
            <person name="Stolte C."/>
            <person name="Sykes S."/>
            <person name="Walk T."/>
            <person name="White J."/>
            <person name="Yandava C."/>
            <person name="Burger G."/>
            <person name="Gray M.W."/>
            <person name="Holland P.W.H."/>
            <person name="King N."/>
            <person name="Lang F.B.F."/>
            <person name="Roger A.J."/>
            <person name="Ruiz-Trillo I."/>
            <person name="Lander E."/>
            <person name="Nusbaum C."/>
        </authorList>
    </citation>
    <scope>NUCLEOTIDE SEQUENCE [LARGE SCALE GENOMIC DNA]</scope>
    <source>
        <strain evidence="11">ATCC 38327</strain>
    </source>
</reference>
<evidence type="ECO:0000256" key="8">
    <source>
        <dbReference type="ARBA" id="ARBA00023136"/>
    </source>
</evidence>
<evidence type="ECO:0000313" key="11">
    <source>
        <dbReference type="Proteomes" id="UP000054350"/>
    </source>
</evidence>
<evidence type="ECO:0000256" key="2">
    <source>
        <dbReference type="ARBA" id="ARBA00008807"/>
    </source>
</evidence>
<dbReference type="OrthoDB" id="9986677at2759"/>
<dbReference type="GO" id="GO:0015031">
    <property type="term" value="P:protein transport"/>
    <property type="evidence" value="ECO:0007669"/>
    <property type="project" value="UniProtKB-KW"/>
</dbReference>
<evidence type="ECO:0000256" key="3">
    <source>
        <dbReference type="ARBA" id="ARBA00022448"/>
    </source>
</evidence>
<dbReference type="AlphaFoldDB" id="A0A0L0TDB9"/>
<evidence type="ECO:0000256" key="1">
    <source>
        <dbReference type="ARBA" id="ARBA00004141"/>
    </source>
</evidence>
<evidence type="ECO:0000256" key="5">
    <source>
        <dbReference type="ARBA" id="ARBA00022856"/>
    </source>
</evidence>
<evidence type="ECO:0000313" key="10">
    <source>
        <dbReference type="EMBL" id="KNE72898.1"/>
    </source>
</evidence>
<dbReference type="Proteomes" id="UP000054350">
    <property type="component" value="Unassembled WGS sequence"/>
</dbReference>
<keyword evidence="4 9" id="KW-0812">Transmembrane</keyword>
<reference evidence="10 11" key="1">
    <citation type="submission" date="2009-11" db="EMBL/GenBank/DDBJ databases">
        <title>Annotation of Allomyces macrogynus ATCC 38327.</title>
        <authorList>
            <consortium name="The Broad Institute Genome Sequencing Platform"/>
            <person name="Russ C."/>
            <person name="Cuomo C."/>
            <person name="Burger G."/>
            <person name="Gray M.W."/>
            <person name="Holland P.W.H."/>
            <person name="King N."/>
            <person name="Lang F.B.F."/>
            <person name="Roger A.J."/>
            <person name="Ruiz-Trillo I."/>
            <person name="Young S.K."/>
            <person name="Zeng Q."/>
            <person name="Gargeya S."/>
            <person name="Fitzgerald M."/>
            <person name="Haas B."/>
            <person name="Abouelleil A."/>
            <person name="Alvarado L."/>
            <person name="Arachchi H.M."/>
            <person name="Berlin A."/>
            <person name="Chapman S.B."/>
            <person name="Gearin G."/>
            <person name="Goldberg J."/>
            <person name="Griggs A."/>
            <person name="Gujja S."/>
            <person name="Hansen M."/>
            <person name="Heiman D."/>
            <person name="Howarth C."/>
            <person name="Larimer J."/>
            <person name="Lui A."/>
            <person name="MacDonald P.J.P."/>
            <person name="McCowen C."/>
            <person name="Montmayeur A."/>
            <person name="Murphy C."/>
            <person name="Neiman D."/>
            <person name="Pearson M."/>
            <person name="Priest M."/>
            <person name="Roberts A."/>
            <person name="Saif S."/>
            <person name="Shea T."/>
            <person name="Sisk P."/>
            <person name="Stolte C."/>
            <person name="Sykes S."/>
            <person name="Wortman J."/>
            <person name="Nusbaum C."/>
            <person name="Birren B."/>
        </authorList>
    </citation>
    <scope>NUCLEOTIDE SEQUENCE [LARGE SCALE GENOMIC DNA]</scope>
    <source>
        <strain evidence="10 11">ATCC 38327</strain>
    </source>
</reference>
<accession>A0A0L0TDB9</accession>